<evidence type="ECO:0000256" key="1">
    <source>
        <dbReference type="SAM" id="Phobius"/>
    </source>
</evidence>
<dbReference type="EMBL" id="JAGGLI010000044">
    <property type="protein sequence ID" value="MBP2028860.1"/>
    <property type="molecule type" value="Genomic_DNA"/>
</dbReference>
<keyword evidence="3" id="KW-1185">Reference proteome</keyword>
<feature type="transmembrane region" description="Helical" evidence="1">
    <location>
        <begin position="143"/>
        <end position="164"/>
    </location>
</feature>
<reference evidence="2 3" key="1">
    <citation type="submission" date="2021-03" db="EMBL/GenBank/DDBJ databases">
        <title>Genomic Encyclopedia of Type Strains, Phase IV (KMG-IV): sequencing the most valuable type-strain genomes for metagenomic binning, comparative biology and taxonomic classification.</title>
        <authorList>
            <person name="Goeker M."/>
        </authorList>
    </citation>
    <scope>NUCLEOTIDE SEQUENCE [LARGE SCALE GENOMIC DNA]</scope>
    <source>
        <strain evidence="2 3">DSM 27512</strain>
    </source>
</reference>
<protein>
    <submittedName>
        <fullName evidence="2">Uncharacterized protein</fullName>
    </submittedName>
</protein>
<comment type="caution">
    <text evidence="2">The sequence shown here is derived from an EMBL/GenBank/DDBJ whole genome shotgun (WGS) entry which is preliminary data.</text>
</comment>
<keyword evidence="1" id="KW-1133">Transmembrane helix</keyword>
<keyword evidence="1" id="KW-0812">Transmembrane</keyword>
<name>A0ABS4KNF8_9FIRM</name>
<evidence type="ECO:0000313" key="3">
    <source>
        <dbReference type="Proteomes" id="UP001314903"/>
    </source>
</evidence>
<feature type="transmembrane region" description="Helical" evidence="1">
    <location>
        <begin position="20"/>
        <end position="44"/>
    </location>
</feature>
<organism evidence="2 3">
    <name type="scientific">Acetoanaerobium pronyense</name>
    <dbReference type="NCBI Taxonomy" id="1482736"/>
    <lineage>
        <taxon>Bacteria</taxon>
        <taxon>Bacillati</taxon>
        <taxon>Bacillota</taxon>
        <taxon>Clostridia</taxon>
        <taxon>Peptostreptococcales</taxon>
        <taxon>Filifactoraceae</taxon>
        <taxon>Acetoanaerobium</taxon>
    </lineage>
</organism>
<dbReference type="Proteomes" id="UP001314903">
    <property type="component" value="Unassembled WGS sequence"/>
</dbReference>
<sequence length="195" mass="22508">MAGFGDLYFKNNIPFISNKWNVIILLINGGVVILIIMGLSSYGIKYFIKKANLIKPISEQSKWKDQKKYISEKEKLSNMMKKSYSFACLGLIIPMLFVNVEVAVLWIIILAGGWLWFGTYDVESSMPKKFIINTVYKFNKKDWIFHSIMFLLLFVLMISVEYQSENTMDIILGIFGGMFFMGVLMMFLGNKLLKV</sequence>
<feature type="transmembrane region" description="Helical" evidence="1">
    <location>
        <begin position="170"/>
        <end position="189"/>
    </location>
</feature>
<keyword evidence="1" id="KW-0472">Membrane</keyword>
<dbReference type="RefSeq" id="WP_209661919.1">
    <property type="nucleotide sequence ID" value="NZ_JAGGLI010000044.1"/>
</dbReference>
<evidence type="ECO:0000313" key="2">
    <source>
        <dbReference type="EMBL" id="MBP2028860.1"/>
    </source>
</evidence>
<accession>A0ABS4KNF8</accession>
<gene>
    <name evidence="2" type="ORF">J2Z35_002698</name>
</gene>
<proteinExistence type="predicted"/>